<accession>A0A1F6MBN2</accession>
<evidence type="ECO:0000256" key="1">
    <source>
        <dbReference type="SAM" id="Phobius"/>
    </source>
</evidence>
<comment type="caution">
    <text evidence="2">The sequence shown here is derived from an EMBL/GenBank/DDBJ whole genome shotgun (WGS) entry which is preliminary data.</text>
</comment>
<keyword evidence="1" id="KW-0812">Transmembrane</keyword>
<dbReference type="EMBL" id="MFPU01000070">
    <property type="protein sequence ID" value="OGH69024.1"/>
    <property type="molecule type" value="Genomic_DNA"/>
</dbReference>
<keyword evidence="1" id="KW-0472">Membrane</keyword>
<dbReference type="Proteomes" id="UP000177953">
    <property type="component" value="Unassembled WGS sequence"/>
</dbReference>
<reference evidence="2 3" key="1">
    <citation type="journal article" date="2016" name="Nat. Commun.">
        <title>Thousands of microbial genomes shed light on interconnected biogeochemical processes in an aquifer system.</title>
        <authorList>
            <person name="Anantharaman K."/>
            <person name="Brown C.T."/>
            <person name="Hug L.A."/>
            <person name="Sharon I."/>
            <person name="Castelle C.J."/>
            <person name="Probst A.J."/>
            <person name="Thomas B.C."/>
            <person name="Singh A."/>
            <person name="Wilkins M.J."/>
            <person name="Karaoz U."/>
            <person name="Brodie E.L."/>
            <person name="Williams K.H."/>
            <person name="Hubbard S.S."/>
            <person name="Banfield J.F."/>
        </authorList>
    </citation>
    <scope>NUCLEOTIDE SEQUENCE [LARGE SCALE GENOMIC DNA]</scope>
</reference>
<evidence type="ECO:0000313" key="3">
    <source>
        <dbReference type="Proteomes" id="UP000177953"/>
    </source>
</evidence>
<gene>
    <name evidence="2" type="ORF">A2754_01015</name>
</gene>
<evidence type="ECO:0000313" key="2">
    <source>
        <dbReference type="EMBL" id="OGH69024.1"/>
    </source>
</evidence>
<name>A0A1F6MBN2_9BACT</name>
<sequence length="135" mass="15375">MNTSDFYGKVLASTEVPFNKDRWHTLTEREQRKKWQKDVQSAMVYNSSMLKITVYSDSRDDALAFAKAVTQTLVSRGWEYVGGDVALKEVSTPLVSRFIARPNLLVNMAAGFLIGSLLAMLWITRYKRHHLFGNA</sequence>
<dbReference type="AlphaFoldDB" id="A0A1F6MBN2"/>
<feature type="transmembrane region" description="Helical" evidence="1">
    <location>
        <begin position="104"/>
        <end position="123"/>
    </location>
</feature>
<organism evidence="2 3">
    <name type="scientific">Candidatus Magasanikbacteria bacterium RIFCSPHIGHO2_01_FULL_47_8</name>
    <dbReference type="NCBI Taxonomy" id="1798673"/>
    <lineage>
        <taxon>Bacteria</taxon>
        <taxon>Candidatus Magasanikiibacteriota</taxon>
    </lineage>
</organism>
<proteinExistence type="predicted"/>
<protein>
    <submittedName>
        <fullName evidence="2">Uncharacterized protein</fullName>
    </submittedName>
</protein>
<keyword evidence="1" id="KW-1133">Transmembrane helix</keyword>